<organism evidence="1 2">
    <name type="scientific">Hassallia byssoidea VB512170</name>
    <dbReference type="NCBI Taxonomy" id="1304833"/>
    <lineage>
        <taxon>Bacteria</taxon>
        <taxon>Bacillati</taxon>
        <taxon>Cyanobacteriota</taxon>
        <taxon>Cyanophyceae</taxon>
        <taxon>Nostocales</taxon>
        <taxon>Tolypothrichaceae</taxon>
        <taxon>Hassallia</taxon>
    </lineage>
</organism>
<keyword evidence="2" id="KW-1185">Reference proteome</keyword>
<protein>
    <submittedName>
        <fullName evidence="1">Uncharacterized protein</fullName>
    </submittedName>
</protein>
<evidence type="ECO:0000313" key="1">
    <source>
        <dbReference type="EMBL" id="NEU73902.1"/>
    </source>
</evidence>
<dbReference type="AlphaFoldDB" id="A0A846H968"/>
<comment type="caution">
    <text evidence="1">The sequence shown here is derived from an EMBL/GenBank/DDBJ whole genome shotgun (WGS) entry which is preliminary data.</text>
</comment>
<accession>A0A846H968</accession>
<evidence type="ECO:0000313" key="2">
    <source>
        <dbReference type="Proteomes" id="UP000031549"/>
    </source>
</evidence>
<dbReference type="Proteomes" id="UP000031549">
    <property type="component" value="Unassembled WGS sequence"/>
</dbReference>
<dbReference type="EMBL" id="JTCM02000030">
    <property type="protein sequence ID" value="NEU73902.1"/>
    <property type="molecule type" value="Genomic_DNA"/>
</dbReference>
<name>A0A846H968_9CYAN</name>
<gene>
    <name evidence="1" type="ORF">PI95_015385</name>
</gene>
<proteinExistence type="predicted"/>
<reference evidence="1 2" key="1">
    <citation type="journal article" date="2015" name="Genome Announc.">
        <title>Draft Genome Sequence of Cyanobacterium Hassallia byssoidea Strain VB512170, Isolated from Monuments in India.</title>
        <authorList>
            <person name="Singh D."/>
            <person name="Chandrababunaidu M.M."/>
            <person name="Panda A."/>
            <person name="Sen D."/>
            <person name="Bhattacharyya S."/>
            <person name="Adhikary S.P."/>
            <person name="Tripathy S."/>
        </authorList>
    </citation>
    <scope>NUCLEOTIDE SEQUENCE [LARGE SCALE GENOMIC DNA]</scope>
    <source>
        <strain evidence="1 2">VB512170</strain>
    </source>
</reference>
<sequence>MAIAPLDFLHKYFGVVEYSVKSDRTRQGSALQSQCVGPAVRCGESTGAVACTVYS</sequence>